<organism evidence="3 4">
    <name type="scientific">Carpinus fangiana</name>
    <dbReference type="NCBI Taxonomy" id="176857"/>
    <lineage>
        <taxon>Eukaryota</taxon>
        <taxon>Viridiplantae</taxon>
        <taxon>Streptophyta</taxon>
        <taxon>Embryophyta</taxon>
        <taxon>Tracheophyta</taxon>
        <taxon>Spermatophyta</taxon>
        <taxon>Magnoliopsida</taxon>
        <taxon>eudicotyledons</taxon>
        <taxon>Gunneridae</taxon>
        <taxon>Pentapetalae</taxon>
        <taxon>rosids</taxon>
        <taxon>fabids</taxon>
        <taxon>Fagales</taxon>
        <taxon>Betulaceae</taxon>
        <taxon>Carpinus</taxon>
    </lineage>
</organism>
<evidence type="ECO:0000313" key="4">
    <source>
        <dbReference type="Proteomes" id="UP000327013"/>
    </source>
</evidence>
<comment type="caution">
    <text evidence="3">The sequence shown here is derived from an EMBL/GenBank/DDBJ whole genome shotgun (WGS) entry which is preliminary data.</text>
</comment>
<feature type="chain" id="PRO_5024431555" evidence="2">
    <location>
        <begin position="27"/>
        <end position="242"/>
    </location>
</feature>
<feature type="region of interest" description="Disordered" evidence="1">
    <location>
        <begin position="84"/>
        <end position="103"/>
    </location>
</feature>
<dbReference type="Proteomes" id="UP000327013">
    <property type="component" value="Unassembled WGS sequence"/>
</dbReference>
<evidence type="ECO:0000256" key="2">
    <source>
        <dbReference type="SAM" id="SignalP"/>
    </source>
</evidence>
<name>A0A5N6KZJ4_9ROSI</name>
<gene>
    <name evidence="3" type="ORF">FH972_024812</name>
</gene>
<keyword evidence="4" id="KW-1185">Reference proteome</keyword>
<evidence type="ECO:0000313" key="3">
    <source>
        <dbReference type="EMBL" id="KAB8392297.1"/>
    </source>
</evidence>
<protein>
    <submittedName>
        <fullName evidence="3">Uncharacterized protein</fullName>
    </submittedName>
</protein>
<feature type="region of interest" description="Disordered" evidence="1">
    <location>
        <begin position="205"/>
        <end position="242"/>
    </location>
</feature>
<dbReference type="EMBL" id="VIBQ01000025">
    <property type="protein sequence ID" value="KAB8392297.1"/>
    <property type="molecule type" value="Genomic_DNA"/>
</dbReference>
<evidence type="ECO:0000256" key="1">
    <source>
        <dbReference type="SAM" id="MobiDB-lite"/>
    </source>
</evidence>
<dbReference type="AlphaFoldDB" id="A0A5N6KZJ4"/>
<proteinExistence type="predicted"/>
<keyword evidence="2" id="KW-0732">Signal</keyword>
<sequence>MKSSPSTNGCWLFILVVFFLIFLTSASSRLSNPTTRMTAASLTPCSDQQVAQDLWPQLALTWDKHVAISPKPCLRPHYQVSLQPSDQATPATPLSRHPASPATPYAGFARDQPILAGVPFHQQAVASPAPNISLLHHGPPRPLYPAATSRTCGHHAFYNEQRVRRNIEPEDWLTDQRVRVVTGPRLPKLASHFCWLHSPVPPLQRTHGSTKATSFRPGAQPRLADSSPSRQECHRLASPSQA</sequence>
<reference evidence="3 4" key="1">
    <citation type="submission" date="2019-06" db="EMBL/GenBank/DDBJ databases">
        <title>A chromosomal-level reference genome of Carpinus fangiana (Coryloideae, Betulaceae).</title>
        <authorList>
            <person name="Yang X."/>
            <person name="Wang Z."/>
            <person name="Zhang L."/>
            <person name="Hao G."/>
            <person name="Liu J."/>
            <person name="Yang Y."/>
        </authorList>
    </citation>
    <scope>NUCLEOTIDE SEQUENCE [LARGE SCALE GENOMIC DNA]</scope>
    <source>
        <strain evidence="3">Cfa_2016G</strain>
        <tissue evidence="3">Leaf</tissue>
    </source>
</reference>
<feature type="signal peptide" evidence="2">
    <location>
        <begin position="1"/>
        <end position="26"/>
    </location>
</feature>
<accession>A0A5N6KZJ4</accession>